<keyword evidence="1" id="KW-0812">Transmembrane</keyword>
<keyword evidence="1" id="KW-0472">Membrane</keyword>
<sequence length="242" mass="27399">MRAFFAKEYSGPPFQLFAPSHLVVLGIIALVNFSFFYVRLYPIGSCSQYCRYGLASALLLNELAYHFWRWKTGQWTLQKMLPLHLCAILVYLSAFVLITQHDLAYQFLYFLGIGGAAQALLTPEVDGYGFRHFRVFQTFISHGLIVTAAVYMTVVEGFRPSWMSLLYVAVGINGYMLLVGMVNVVLGSNYMFLARKPETASVLDVLGPWPWYILWMEVIGVVLCLLLYAPFAILDWGVWSAG</sequence>
<protein>
    <submittedName>
        <fullName evidence="2">TIGR02206 family membrane protein</fullName>
    </submittedName>
</protein>
<accession>A0A9D5JX86</accession>
<gene>
    <name evidence="2" type="ORF">GF339_14630</name>
</gene>
<feature type="transmembrane region" description="Helical" evidence="1">
    <location>
        <begin position="166"/>
        <end position="192"/>
    </location>
</feature>
<feature type="transmembrane region" description="Helical" evidence="1">
    <location>
        <begin position="20"/>
        <end position="38"/>
    </location>
</feature>
<comment type="caution">
    <text evidence="2">The sequence shown here is derived from an EMBL/GenBank/DDBJ whole genome shotgun (WGS) entry which is preliminary data.</text>
</comment>
<name>A0A9D5JX86_9BACT</name>
<evidence type="ECO:0000313" key="3">
    <source>
        <dbReference type="Proteomes" id="UP000649604"/>
    </source>
</evidence>
<reference evidence="2" key="1">
    <citation type="submission" date="2019-11" db="EMBL/GenBank/DDBJ databases">
        <title>Microbial mats filling the niche in hypersaline microbial mats.</title>
        <authorList>
            <person name="Wong H.L."/>
            <person name="Macleod F.I."/>
            <person name="White R.A. III"/>
            <person name="Burns B.P."/>
        </authorList>
    </citation>
    <scope>NUCLEOTIDE SEQUENCE</scope>
    <source>
        <strain evidence="2">Rbin_158</strain>
    </source>
</reference>
<dbReference type="AlphaFoldDB" id="A0A9D5JX86"/>
<evidence type="ECO:0000256" key="1">
    <source>
        <dbReference type="SAM" id="Phobius"/>
    </source>
</evidence>
<dbReference type="Proteomes" id="UP000649604">
    <property type="component" value="Unassembled WGS sequence"/>
</dbReference>
<proteinExistence type="predicted"/>
<feature type="transmembrane region" description="Helical" evidence="1">
    <location>
        <begin position="103"/>
        <end position="121"/>
    </location>
</feature>
<dbReference type="NCBIfam" id="TIGR02206">
    <property type="entry name" value="intg_mem_TP0381"/>
    <property type="match status" value="1"/>
</dbReference>
<feature type="transmembrane region" description="Helical" evidence="1">
    <location>
        <begin position="133"/>
        <end position="154"/>
    </location>
</feature>
<dbReference type="EMBL" id="WJJP01000475">
    <property type="protein sequence ID" value="MBD3325818.1"/>
    <property type="molecule type" value="Genomic_DNA"/>
</dbReference>
<dbReference type="InterPro" id="IPR011737">
    <property type="entry name" value="CHP02206_TP0381"/>
</dbReference>
<dbReference type="Pfam" id="PF14808">
    <property type="entry name" value="TMEM164"/>
    <property type="match status" value="1"/>
</dbReference>
<evidence type="ECO:0000313" key="2">
    <source>
        <dbReference type="EMBL" id="MBD3325818.1"/>
    </source>
</evidence>
<feature type="transmembrane region" description="Helical" evidence="1">
    <location>
        <begin position="80"/>
        <end position="98"/>
    </location>
</feature>
<keyword evidence="1" id="KW-1133">Transmembrane helix</keyword>
<organism evidence="2 3">
    <name type="scientific">candidate division KSB3 bacterium</name>
    <dbReference type="NCBI Taxonomy" id="2044937"/>
    <lineage>
        <taxon>Bacteria</taxon>
        <taxon>candidate division KSB3</taxon>
    </lineage>
</organism>
<feature type="transmembrane region" description="Helical" evidence="1">
    <location>
        <begin position="212"/>
        <end position="234"/>
    </location>
</feature>